<dbReference type="AlphaFoldDB" id="A0A857JK29"/>
<organism evidence="1 2">
    <name type="scientific">Paraglaciecola mesophila</name>
    <dbReference type="NCBI Taxonomy" id="197222"/>
    <lineage>
        <taxon>Bacteria</taxon>
        <taxon>Pseudomonadati</taxon>
        <taxon>Pseudomonadota</taxon>
        <taxon>Gammaproteobacteria</taxon>
        <taxon>Alteromonadales</taxon>
        <taxon>Alteromonadaceae</taxon>
        <taxon>Paraglaciecola</taxon>
    </lineage>
</organism>
<protein>
    <submittedName>
        <fullName evidence="1">Uncharacterized protein</fullName>
    </submittedName>
</protein>
<evidence type="ECO:0000313" key="1">
    <source>
        <dbReference type="EMBL" id="QHJ12405.1"/>
    </source>
</evidence>
<dbReference type="EMBL" id="CP047656">
    <property type="protein sequence ID" value="QHJ12405.1"/>
    <property type="molecule type" value="Genomic_DNA"/>
</dbReference>
<dbReference type="Proteomes" id="UP000464524">
    <property type="component" value="Chromosome"/>
</dbReference>
<sequence length="59" mass="6861">MQNYAAKTCEQEQFVPIQLRVDVLKRLLAEHYVCAEELHCDCTRSKRILMRLLLQAAAV</sequence>
<gene>
    <name evidence="1" type="ORF">FX988_02662</name>
</gene>
<evidence type="ECO:0000313" key="2">
    <source>
        <dbReference type="Proteomes" id="UP000464524"/>
    </source>
</evidence>
<proteinExistence type="predicted"/>
<accession>A0A857JK29</accession>
<reference evidence="1 2" key="1">
    <citation type="submission" date="2019-12" db="EMBL/GenBank/DDBJ databases">
        <title>Genome sequencing and assembly of endphytes of Porphyra tenera.</title>
        <authorList>
            <person name="Park J.M."/>
            <person name="Shin R."/>
            <person name="Jo S.H."/>
        </authorList>
    </citation>
    <scope>NUCLEOTIDE SEQUENCE [LARGE SCALE GENOMIC DNA]</scope>
    <source>
        <strain evidence="1 2">GPM4</strain>
    </source>
</reference>
<keyword evidence="2" id="KW-1185">Reference proteome</keyword>
<name>A0A857JK29_9ALTE</name>
<dbReference type="OrthoDB" id="6388267at2"/>
<dbReference type="KEGG" id="pmes:FX988_02662"/>
<dbReference type="RefSeq" id="WP_160180463.1">
    <property type="nucleotide sequence ID" value="NZ_CP047656.1"/>
</dbReference>